<protein>
    <submittedName>
        <fullName evidence="3">Glycosyltransferase involved in cell wall bisynthesis</fullName>
    </submittedName>
</protein>
<dbReference type="Gene3D" id="3.40.50.2000">
    <property type="entry name" value="Glycogen Phosphorylase B"/>
    <property type="match status" value="2"/>
</dbReference>
<name>A0A1H1ZUR5_9ACTN</name>
<dbReference type="AlphaFoldDB" id="A0A1H1ZUR5"/>
<accession>A0A1H1ZUR5</accession>
<dbReference type="PANTHER" id="PTHR12526">
    <property type="entry name" value="GLYCOSYLTRANSFERASE"/>
    <property type="match status" value="1"/>
</dbReference>
<proteinExistence type="predicted"/>
<dbReference type="STRING" id="546871.SAMN04488543_4018"/>
<keyword evidence="4" id="KW-1185">Reference proteome</keyword>
<dbReference type="Proteomes" id="UP000199092">
    <property type="component" value="Chromosome I"/>
</dbReference>
<dbReference type="PANTHER" id="PTHR12526:SF600">
    <property type="entry name" value="GLYCOSYL TRANSFERASE GROUP 1"/>
    <property type="match status" value="1"/>
</dbReference>
<reference evidence="3 4" key="1">
    <citation type="submission" date="2016-10" db="EMBL/GenBank/DDBJ databases">
        <authorList>
            <person name="de Groot N.N."/>
        </authorList>
    </citation>
    <scope>NUCLEOTIDE SEQUENCE [LARGE SCALE GENOMIC DNA]</scope>
    <source>
        <strain evidence="3 4">DSM 21741</strain>
    </source>
</reference>
<keyword evidence="1 3" id="KW-0808">Transferase</keyword>
<feature type="domain" description="Glycosyl transferase family 1" evidence="2">
    <location>
        <begin position="207"/>
        <end position="364"/>
    </location>
</feature>
<evidence type="ECO:0000256" key="1">
    <source>
        <dbReference type="ARBA" id="ARBA00022679"/>
    </source>
</evidence>
<evidence type="ECO:0000313" key="4">
    <source>
        <dbReference type="Proteomes" id="UP000199092"/>
    </source>
</evidence>
<sequence>MTAVARMSEQATAAVARRSVLVLTVVHHPEDSRVRQRQIETLLRAGWDVTYVAPFSGYGLAVPAASPAAQGRGRLELVDICRSQGRHRLRSALAARRMLRELAPRHDLVLVHDPELLFPAIRLGLTNLVWDVHEDPAAAMRVKTWVPLVMRVPMATAWRSLERLAEHRHRLFLSEYSYQHRFRRHHPVVPNAVRVPATARPPSADRVSYLGSISMARGCAEIIAVARELRRRTAGAVTVEVIGEAVDTECREALDDAMAAGDLTWFGYLPSETALERMSGSLAGLCLLKDLPNFRSSLPTKIVEYAALGIPAITTPLPLASSIVRGNDLGIVVPWDDVEAVVDAVLRLRADRPLRETLSANGRRAALRDHDWNTTHSRAFLELMEKTAESARRRRAHLRVVG</sequence>
<organism evidence="3 4">
    <name type="scientific">Friedmanniella luteola</name>
    <dbReference type="NCBI Taxonomy" id="546871"/>
    <lineage>
        <taxon>Bacteria</taxon>
        <taxon>Bacillati</taxon>
        <taxon>Actinomycetota</taxon>
        <taxon>Actinomycetes</taxon>
        <taxon>Propionibacteriales</taxon>
        <taxon>Nocardioidaceae</taxon>
        <taxon>Friedmanniella</taxon>
    </lineage>
</organism>
<evidence type="ECO:0000259" key="2">
    <source>
        <dbReference type="Pfam" id="PF00534"/>
    </source>
</evidence>
<gene>
    <name evidence="3" type="ORF">SAMN04488543_4018</name>
</gene>
<dbReference type="EMBL" id="LT629749">
    <property type="protein sequence ID" value="SDT37393.1"/>
    <property type="molecule type" value="Genomic_DNA"/>
</dbReference>
<dbReference type="GO" id="GO:0016757">
    <property type="term" value="F:glycosyltransferase activity"/>
    <property type="evidence" value="ECO:0007669"/>
    <property type="project" value="InterPro"/>
</dbReference>
<dbReference type="Pfam" id="PF00534">
    <property type="entry name" value="Glycos_transf_1"/>
    <property type="match status" value="1"/>
</dbReference>
<dbReference type="InterPro" id="IPR001296">
    <property type="entry name" value="Glyco_trans_1"/>
</dbReference>
<evidence type="ECO:0000313" key="3">
    <source>
        <dbReference type="EMBL" id="SDT37393.1"/>
    </source>
</evidence>
<dbReference type="SUPFAM" id="SSF53756">
    <property type="entry name" value="UDP-Glycosyltransferase/glycogen phosphorylase"/>
    <property type="match status" value="1"/>
</dbReference>